<gene>
    <name evidence="2" type="ORF">HannXRQ_Chr02g0050271</name>
</gene>
<dbReference type="EMBL" id="CM007891">
    <property type="protein sequence ID" value="OTG34842.1"/>
    <property type="molecule type" value="Genomic_DNA"/>
</dbReference>
<evidence type="ECO:0000256" key="1">
    <source>
        <dbReference type="SAM" id="SignalP"/>
    </source>
</evidence>
<dbReference type="PANTHER" id="PTHR31414:SF30">
    <property type="entry name" value="TRANSMEMBRANE PROTEIN"/>
    <property type="match status" value="1"/>
</dbReference>
<protein>
    <submittedName>
        <fullName evidence="2">Uncharacterized protein</fullName>
    </submittedName>
</protein>
<feature type="signal peptide" evidence="1">
    <location>
        <begin position="1"/>
        <end position="27"/>
    </location>
</feature>
<dbReference type="InterPro" id="IPR040283">
    <property type="entry name" value="DDB_G0292058-like"/>
</dbReference>
<keyword evidence="1" id="KW-0732">Signal</keyword>
<keyword evidence="3" id="KW-1185">Reference proteome</keyword>
<dbReference type="Proteomes" id="UP000215914">
    <property type="component" value="Chromosome 2"/>
</dbReference>
<name>A0A251VIS0_HELAN</name>
<dbReference type="PANTHER" id="PTHR31414">
    <property type="entry name" value="TRANSMEMBRANE PROTEIN DDB_G0292058"/>
    <property type="match status" value="1"/>
</dbReference>
<sequence length="133" mass="16167">MLKRFSFPYSFLLLFIAHFFFLSNAESHCTISQSRPLLGKIQRRKYDLVDLWGSKRLLGDAQKKENVSLVLAQERTRRKDPLNKFKIYRGGWNITESHYWAVSFFYFNKSKFYCYFQWRSRLHHSSWWLQHGS</sequence>
<reference evidence="3" key="1">
    <citation type="journal article" date="2017" name="Nature">
        <title>The sunflower genome provides insights into oil metabolism, flowering and Asterid evolution.</title>
        <authorList>
            <person name="Badouin H."/>
            <person name="Gouzy J."/>
            <person name="Grassa C.J."/>
            <person name="Murat F."/>
            <person name="Staton S.E."/>
            <person name="Cottret L."/>
            <person name="Lelandais-Briere C."/>
            <person name="Owens G.L."/>
            <person name="Carrere S."/>
            <person name="Mayjonade B."/>
            <person name="Legrand L."/>
            <person name="Gill N."/>
            <person name="Kane N.C."/>
            <person name="Bowers J.E."/>
            <person name="Hubner S."/>
            <person name="Bellec A."/>
            <person name="Berard A."/>
            <person name="Berges H."/>
            <person name="Blanchet N."/>
            <person name="Boniface M.C."/>
            <person name="Brunel D."/>
            <person name="Catrice O."/>
            <person name="Chaidir N."/>
            <person name="Claudel C."/>
            <person name="Donnadieu C."/>
            <person name="Faraut T."/>
            <person name="Fievet G."/>
            <person name="Helmstetter N."/>
            <person name="King M."/>
            <person name="Knapp S.J."/>
            <person name="Lai Z."/>
            <person name="Le Paslier M.C."/>
            <person name="Lippi Y."/>
            <person name="Lorenzon L."/>
            <person name="Mandel J.R."/>
            <person name="Marage G."/>
            <person name="Marchand G."/>
            <person name="Marquand E."/>
            <person name="Bret-Mestries E."/>
            <person name="Morien E."/>
            <person name="Nambeesan S."/>
            <person name="Nguyen T."/>
            <person name="Pegot-Espagnet P."/>
            <person name="Pouilly N."/>
            <person name="Raftis F."/>
            <person name="Sallet E."/>
            <person name="Schiex T."/>
            <person name="Thomas J."/>
            <person name="Vandecasteele C."/>
            <person name="Vares D."/>
            <person name="Vear F."/>
            <person name="Vautrin S."/>
            <person name="Crespi M."/>
            <person name="Mangin B."/>
            <person name="Burke J.M."/>
            <person name="Salse J."/>
            <person name="Munos S."/>
            <person name="Vincourt P."/>
            <person name="Rieseberg L.H."/>
            <person name="Langlade N.B."/>
        </authorList>
    </citation>
    <scope>NUCLEOTIDE SEQUENCE [LARGE SCALE GENOMIC DNA]</scope>
    <source>
        <strain evidence="3">cv. SF193</strain>
    </source>
</reference>
<dbReference type="AlphaFoldDB" id="A0A251VIS0"/>
<dbReference type="InParanoid" id="A0A251VIS0"/>
<evidence type="ECO:0000313" key="3">
    <source>
        <dbReference type="Proteomes" id="UP000215914"/>
    </source>
</evidence>
<dbReference type="STRING" id="4232.A0A251VIS0"/>
<organism evidence="2 3">
    <name type="scientific">Helianthus annuus</name>
    <name type="common">Common sunflower</name>
    <dbReference type="NCBI Taxonomy" id="4232"/>
    <lineage>
        <taxon>Eukaryota</taxon>
        <taxon>Viridiplantae</taxon>
        <taxon>Streptophyta</taxon>
        <taxon>Embryophyta</taxon>
        <taxon>Tracheophyta</taxon>
        <taxon>Spermatophyta</taxon>
        <taxon>Magnoliopsida</taxon>
        <taxon>eudicotyledons</taxon>
        <taxon>Gunneridae</taxon>
        <taxon>Pentapetalae</taxon>
        <taxon>asterids</taxon>
        <taxon>campanulids</taxon>
        <taxon>Asterales</taxon>
        <taxon>Asteraceae</taxon>
        <taxon>Asteroideae</taxon>
        <taxon>Heliantheae alliance</taxon>
        <taxon>Heliantheae</taxon>
        <taxon>Helianthus</taxon>
    </lineage>
</organism>
<proteinExistence type="predicted"/>
<feature type="chain" id="PRO_5013078088" evidence="1">
    <location>
        <begin position="28"/>
        <end position="133"/>
    </location>
</feature>
<evidence type="ECO:0000313" key="2">
    <source>
        <dbReference type="EMBL" id="OTG34842.1"/>
    </source>
</evidence>
<accession>A0A251VIS0</accession>